<accession>A0A8S1VD32</accession>
<reference evidence="1" key="1">
    <citation type="submission" date="2021-01" db="EMBL/GenBank/DDBJ databases">
        <authorList>
            <consortium name="Genoscope - CEA"/>
            <person name="William W."/>
        </authorList>
    </citation>
    <scope>NUCLEOTIDE SEQUENCE</scope>
</reference>
<sequence>MLFIFLIVTQVYCQDICRQLNTYETCIGSKTEYCQWYPHQRYCRKSDDLMQGCDQNLSVKLCTRQISTQMATQALCIFDSICHKINDITKAKCNQSLNKYGCIGITNPQQLCKWEDRKCKYLSDEEIANLNTNFPNLILSMSVCPLITGHLIAHSNVLDSLSSSDITDYGLLAQLDDMLDEQKSYDEGNLQNNYLNSQGQFIWYVPQKQSQFNLLNLQINDQSRVGCIGLDISDDQMFKTLFNIDDQKVINGVNQIFCQYININPFNDKMSVFVNNKCEIINFEEVEQRTDLKCENLGRYACQTSPKNMDCQVVQPINHYEKSCIQVQTQSVNVDCEPLNGIATHNQCSQSSKYCFLYFNGKEGYCDGGCYNLITKNDCFKKSNCYWIDEEQNFLVQCSPLQGCTQMGLSRIYCENLALPCIWVDNQCKNGDLRILTCSEANTKYSCTHVQRQDQLCIWYNNMCINTITHLIFKNYSQLPENLIRNRNQCLMQDKGSYRFDEITKQCYRDYILDTQDLSNINKYFCLSLQLNSQWNYEQQKCQIIQPLEYCDNRMNINPKLCSYSPNCIYDEIKQSCTQLSGSISCNTIGLTKTLCISNLNEFCAWINNSCQTIKIFDNCVQLVNVSPYSCSMIDIEPCSYHNGYCIATINNNNQCQQFMNKVQCQKQQSECYYDLMDCKQIDNPTLYSTLNCNGLTQTVCIKNQKQPCIWYENQCQLYKLQYFDVCDNSVNEKACQQKIHNGKLSSQHFCEYDTVLKKCLKNTNTIVDCGSNLKINLHRCVSFTQSDCYFYNHQCKQLSTDSNYKDLQLSTLKCSQVNTNICQKIKTPDQICIILNQGTFSTCIDISLTQQYANLYTCLEINTNLNGSPSICSLATDNCYYDSVDNICKIQTDTNIIYKCDDLISKSLCLTQTKYQCIFTKNKCKYYNNSYNNIDCQFRNIYSCETSGKNCRWNSIDKICEDSPNYCPLTYIQSHKVCQNGRGYCFNGVNGCILQELHKELPCNIALSQQLCVSQNHLCLWINNKCSFYPSHIKYCYQLQTQQECLSIQHLSCVFYKSQCLEDSTLNQISDYYDAESYQYCFNMQMNLYSNSQQCIQVLGNLEHQQNDIENTFNMQCQQTSSMITCIHQRSSKCTFNQQKCITSTLTSCIQEEGIFHSPQTCLSIPNCFWYSNKVGQGFCYQNQLSCDNIQLKSLCLSDFGHNCKYESNKCQNAIFTDCDQIQNIQVNYKVCQQLQPNCFYDFENNLCKKVNRKIVECTDALNFYDCVYAYKKNCLVQYDIDNKYVSCQSISPNSFNANNNLNSCMELTVNPYKYNLKTYTCVIVNNEQEIEGCSNINQISCLKLTKQFQCIWYNSICQQYQLQDDLECNQLNYQVCLIQSLKQCIWLNDECVVFNNQSDPGILYSQGYCQGKSEYWNSLSNSCFPKNSDLVIIQCDNFGLDKQSCLNQNYIECYWNLQKCTSIINKVNLTCDNISNYNCDTDFNCRWNTGANECQDYSDTNLECSDYTYHSCIEISNKNCLFNYSQNKCQEIQINSIVLQNCNEYLSFQLCRLVKNKICTIYDKVCQEWTPRLFDCMYIQNQYGCMYAPMACQWLNNQCQYIDLENKVLCKDLPKSYNKRSCQQQSIDDCEFDDIQLQCSQKIIRMEDINNVHLGNMLDTNLYLCEDQLNYNDCISNFKQQCQWLNDECVQSDLNQCMNQSYLSCLNNKSNCKWRNKRCYQFDNNENIEEIPILISPTVCSIFISDKKLKYSETVFSCILSDSEIDDCDTIGLNDNACYNIKKSKCKFTNNICSFYQLDVQYSNCSQYKNINSKVCSSLQISCKYDESLYQCVSATNTDFCTTKGLSKKACLSITTEPCYWNNDICSLFIADQNINQCDNYTQTNSLACQYIDYQQQTCTYDIINHVCTNIYNRFQKCTQPGLNKYACVGLLYEPCQFVNNQCTPFTNKTSICYGIENVNSLACSIQVLEKCNYQKAIFSCYGVPLKIPCNSLGINQVACGLQANCVWDHDTTSCLYKTTPNINMCFSLIEDSCIQNRSCYYENNQCRLKRCLDLNEEECISIGSLNNEICYLDVFNKCQIAKECEDIVLLNEKLKCDTIYFNQSSCYQINNNCVSSQALDKICPQTDCSKSFCVKDNHICRAPICSDFDSNNCPNNNCAYMNGQCTQITTCSDIHELQICNLSTINNQQCSWQPSALRVGPYHCTNKPCYLFGSSWQFCQGNEMNDQTCFVTKYAQCESCEEQIDQATCLEQKLCTFTNNKCKSILCKYFTNEQMCVAAQRCYWSQIDQVCRKNCEKIVEQEQCDILDYECTWNRFSYICENGPQQNPDLSYFINESDTSASIIKLVLIICLFYY</sequence>
<dbReference type="OrthoDB" id="286282at2759"/>
<evidence type="ECO:0000313" key="1">
    <source>
        <dbReference type="EMBL" id="CAD8174531.1"/>
    </source>
</evidence>
<dbReference type="EMBL" id="CAJJDO010000061">
    <property type="protein sequence ID" value="CAD8174531.1"/>
    <property type="molecule type" value="Genomic_DNA"/>
</dbReference>
<keyword evidence="2" id="KW-1185">Reference proteome</keyword>
<evidence type="ECO:0000313" key="2">
    <source>
        <dbReference type="Proteomes" id="UP000689195"/>
    </source>
</evidence>
<name>A0A8S1VD32_9CILI</name>
<gene>
    <name evidence="1" type="ORF">PPENT_87.1.T0610151</name>
</gene>
<dbReference type="Proteomes" id="UP000689195">
    <property type="component" value="Unassembled WGS sequence"/>
</dbReference>
<protein>
    <submittedName>
        <fullName evidence="1">Uncharacterized protein</fullName>
    </submittedName>
</protein>
<proteinExistence type="predicted"/>
<comment type="caution">
    <text evidence="1">The sequence shown here is derived from an EMBL/GenBank/DDBJ whole genome shotgun (WGS) entry which is preliminary data.</text>
</comment>
<organism evidence="1 2">
    <name type="scientific">Paramecium pentaurelia</name>
    <dbReference type="NCBI Taxonomy" id="43138"/>
    <lineage>
        <taxon>Eukaryota</taxon>
        <taxon>Sar</taxon>
        <taxon>Alveolata</taxon>
        <taxon>Ciliophora</taxon>
        <taxon>Intramacronucleata</taxon>
        <taxon>Oligohymenophorea</taxon>
        <taxon>Peniculida</taxon>
        <taxon>Parameciidae</taxon>
        <taxon>Paramecium</taxon>
    </lineage>
</organism>